<evidence type="ECO:0000313" key="3">
    <source>
        <dbReference type="Proteomes" id="UP000184462"/>
    </source>
</evidence>
<protein>
    <submittedName>
        <fullName evidence="2">Uncharacterized protein</fullName>
    </submittedName>
</protein>
<accession>A0A1M4UD15</accession>
<proteinExistence type="predicted"/>
<evidence type="ECO:0000256" key="1">
    <source>
        <dbReference type="SAM" id="SignalP"/>
    </source>
</evidence>
<keyword evidence="3" id="KW-1185">Reference proteome</keyword>
<feature type="signal peptide" evidence="1">
    <location>
        <begin position="1"/>
        <end position="23"/>
    </location>
</feature>
<organism evidence="2 3">
    <name type="scientific">Psychroflexus salarius</name>
    <dbReference type="NCBI Taxonomy" id="1155689"/>
    <lineage>
        <taxon>Bacteria</taxon>
        <taxon>Pseudomonadati</taxon>
        <taxon>Bacteroidota</taxon>
        <taxon>Flavobacteriia</taxon>
        <taxon>Flavobacteriales</taxon>
        <taxon>Flavobacteriaceae</taxon>
        <taxon>Psychroflexus</taxon>
    </lineage>
</organism>
<name>A0A1M4UD15_9FLAO</name>
<sequence>MKSILKITLSLFAFLAMGLTASAQEISNEEIQSTAEMQAKKIGDQMELSESHINKLEASIVKFHTSIERAESSNTDKKGLSNLKRRAHNSFKKEVKAIVSPERFAYFMKLYQSLN</sequence>
<reference evidence="2 3" key="1">
    <citation type="submission" date="2016-11" db="EMBL/GenBank/DDBJ databases">
        <authorList>
            <person name="Jaros S."/>
            <person name="Januszkiewicz K."/>
            <person name="Wedrychowicz H."/>
        </authorList>
    </citation>
    <scope>NUCLEOTIDE SEQUENCE [LARGE SCALE GENOMIC DNA]</scope>
    <source>
        <strain evidence="2 3">DSM 25661</strain>
    </source>
</reference>
<gene>
    <name evidence="2" type="ORF">SAMN05444278_102306</name>
</gene>
<dbReference type="AlphaFoldDB" id="A0A1M4UD15"/>
<evidence type="ECO:0000313" key="2">
    <source>
        <dbReference type="EMBL" id="SHE54751.1"/>
    </source>
</evidence>
<dbReference type="RefSeq" id="WP_073192430.1">
    <property type="nucleotide sequence ID" value="NZ_FQTW01000002.1"/>
</dbReference>
<dbReference type="EMBL" id="FQTW01000002">
    <property type="protein sequence ID" value="SHE54751.1"/>
    <property type="molecule type" value="Genomic_DNA"/>
</dbReference>
<keyword evidence="1" id="KW-0732">Signal</keyword>
<feature type="chain" id="PRO_5009907714" evidence="1">
    <location>
        <begin position="24"/>
        <end position="115"/>
    </location>
</feature>
<dbReference type="STRING" id="1155689.SAMN05444278_102306"/>
<dbReference type="Proteomes" id="UP000184462">
    <property type="component" value="Unassembled WGS sequence"/>
</dbReference>